<organism evidence="6 7">
    <name type="scientific">Pelagerythrobacter marensis</name>
    <dbReference type="NCBI Taxonomy" id="543877"/>
    <lineage>
        <taxon>Bacteria</taxon>
        <taxon>Pseudomonadati</taxon>
        <taxon>Pseudomonadota</taxon>
        <taxon>Alphaproteobacteria</taxon>
        <taxon>Sphingomonadales</taxon>
        <taxon>Erythrobacteraceae</taxon>
        <taxon>Pelagerythrobacter</taxon>
    </lineage>
</organism>
<dbReference type="GO" id="GO:0005524">
    <property type="term" value="F:ATP binding"/>
    <property type="evidence" value="ECO:0007669"/>
    <property type="project" value="UniProtKB-KW"/>
</dbReference>
<evidence type="ECO:0000259" key="5">
    <source>
        <dbReference type="Pfam" id="PF08245"/>
    </source>
</evidence>
<dbReference type="InterPro" id="IPR008928">
    <property type="entry name" value="6-hairpin_glycosidase_sf"/>
</dbReference>
<proteinExistence type="predicted"/>
<evidence type="ECO:0000256" key="2">
    <source>
        <dbReference type="ARBA" id="ARBA00022741"/>
    </source>
</evidence>
<dbReference type="InterPro" id="IPR051046">
    <property type="entry name" value="MurCDEF_CellWall_CoF430Synth"/>
</dbReference>
<dbReference type="Gene3D" id="3.40.1190.10">
    <property type="entry name" value="Mur-like, catalytic domain"/>
    <property type="match status" value="1"/>
</dbReference>
<feature type="domain" description="Mur ligase central" evidence="5">
    <location>
        <begin position="677"/>
        <end position="860"/>
    </location>
</feature>
<evidence type="ECO:0000256" key="3">
    <source>
        <dbReference type="ARBA" id="ARBA00022840"/>
    </source>
</evidence>
<dbReference type="Proteomes" id="UP000037643">
    <property type="component" value="Chromosome"/>
</dbReference>
<evidence type="ECO:0000313" key="7">
    <source>
        <dbReference type="Proteomes" id="UP000037643"/>
    </source>
</evidence>
<reference evidence="6 7" key="1">
    <citation type="submission" date="2015-06" db="EMBL/GenBank/DDBJ databases">
        <authorList>
            <person name="Kim K.M."/>
        </authorList>
    </citation>
    <scope>NUCLEOTIDE SEQUENCE [LARGE SCALE GENOMIC DNA]</scope>
    <source>
        <strain evidence="6 7">KCTC 22370</strain>
    </source>
</reference>
<name>A0A0G3X859_9SPHN</name>
<dbReference type="RefSeq" id="WP_047806702.1">
    <property type="nucleotide sequence ID" value="NZ_CP011805.1"/>
</dbReference>
<dbReference type="AlphaFoldDB" id="A0A0G3X859"/>
<dbReference type="KEGG" id="amx:AM2010_1674"/>
<dbReference type="InterPro" id="IPR036615">
    <property type="entry name" value="Mur_ligase_C_dom_sf"/>
</dbReference>
<dbReference type="InterPro" id="IPR012341">
    <property type="entry name" value="6hp_glycosidase-like_sf"/>
</dbReference>
<dbReference type="GO" id="GO:0016881">
    <property type="term" value="F:acid-amino acid ligase activity"/>
    <property type="evidence" value="ECO:0007669"/>
    <property type="project" value="InterPro"/>
</dbReference>
<dbReference type="Pfam" id="PF08245">
    <property type="entry name" value="Mur_ligase_M"/>
    <property type="match status" value="1"/>
</dbReference>
<evidence type="ECO:0000313" key="6">
    <source>
        <dbReference type="EMBL" id="AKM07740.1"/>
    </source>
</evidence>
<sequence>MSNGLAARLDRLRSCVDDVAPTLVDGERKTVLFFSFTDGSRRARTLTVTAPTAQEAWDIGSRQAIDSGADARWVRIDWVDAVERRTWAELKAALRTIKRNYFRLGISLDPQFEHAFLETELNANAMLYGGNKTPAAVLNEKNFAIYAARRHGLADLTFADDDPIWLFTTKGAFVGDDLALYPISDAGLDTGRRAIEPLGPPQVAHLIEAGSTYLASQVGEDGRFDYGWHPCFDRPIRAYNALRHASTVYAMLEAWEVTGESDLEQAIERALAFLTGELIETVAIPDMAEEAAFLVDVGDEIKLGGNAVAILALLKHHALTGCGRSLALAERLGSGILHMQDSRTGAFRHVLTHPSLEVKERFRIIYYDGEAAFGLMRLYEATGDERWLNAVEKAFDHFIAQQHWKAHDHWLSYAVNELTRYRPDDRYFRFGLDNFRTYIDFVLERITTFPTLLELMTAAEAMVSRLRSDPERRHLLDGVDLSRFYRALDHRAQYLLNGHFWPELAMFFANPAKIAGSFFIRHHAFRIRIDDVEHYLSGLVAYRKYLLGRAGEDTSEPSTVRGDGKRRWDAADMTRATGGRWHTAPPEGWTASGLCIFAPTFREGDVIALRPAEGWPGGIPPVPAGRLSGTAAAVIGDDAERLPGAPTPAMLVDDVGAAVLDMGRYAREQMRGKVIGVTGSAGKTSTVAMLAHALSTYGTVGQTRHNANLPHGIAWNLASIPWDAPHVVLELAIGRMAQNSRLTRPDIAIFTNVLPAHLEFHRDLATIARRKSAIFQGMRAGNVAILNRDMAEWERVHLAARSRGLQVINFGTSDDCQVRLIDYDSGSGRIVAEAWGEQKTFTLGAAGEHMAHNALAVVATLSALDRDPRPALSRLAGFSALEGRGREFSARINGARVTVLDEAYNANPGSMEAAIALLGSKSDAGRRIAVLGEMAELGPNSIDYHTALAQQIAREPIDRVYALGALYDGFWDLLPGARKAARPCSLEELQAALFADLADGDVVLFKGSHSTGLHQIISQIIDR</sequence>
<dbReference type="PATRIC" id="fig|543877.4.peg.1700"/>
<dbReference type="SUPFAM" id="SSF53623">
    <property type="entry name" value="MurD-like peptide ligases, catalytic domain"/>
    <property type="match status" value="1"/>
</dbReference>
<dbReference type="InterPro" id="IPR013221">
    <property type="entry name" value="Mur_ligase_cen"/>
</dbReference>
<evidence type="ECO:0000256" key="1">
    <source>
        <dbReference type="ARBA" id="ARBA00022598"/>
    </source>
</evidence>
<feature type="domain" description="Mur ligase C-terminal" evidence="4">
    <location>
        <begin position="896"/>
        <end position="1008"/>
    </location>
</feature>
<keyword evidence="1 6" id="KW-0436">Ligase</keyword>
<dbReference type="Gene3D" id="3.90.190.20">
    <property type="entry name" value="Mur ligase, C-terminal domain"/>
    <property type="match status" value="1"/>
</dbReference>
<dbReference type="PANTHER" id="PTHR43024:SF1">
    <property type="entry name" value="UDP-N-ACETYLMURAMOYL-TRIPEPTIDE--D-ALANYL-D-ALANINE LIGASE"/>
    <property type="match status" value="1"/>
</dbReference>
<dbReference type="Gene3D" id="1.50.10.10">
    <property type="match status" value="1"/>
</dbReference>
<dbReference type="SUPFAM" id="SSF53244">
    <property type="entry name" value="MurD-like peptide ligases, peptide-binding domain"/>
    <property type="match status" value="1"/>
</dbReference>
<dbReference type="OrthoDB" id="9810718at2"/>
<dbReference type="PANTHER" id="PTHR43024">
    <property type="entry name" value="UDP-N-ACETYLMURAMOYL-TRIPEPTIDE--D-ALANYL-D-ALANINE LIGASE"/>
    <property type="match status" value="1"/>
</dbReference>
<gene>
    <name evidence="6" type="ORF">AM2010_1674</name>
</gene>
<dbReference type="STRING" id="543877.AM2010_1674"/>
<dbReference type="GO" id="GO:0005975">
    <property type="term" value="P:carbohydrate metabolic process"/>
    <property type="evidence" value="ECO:0007669"/>
    <property type="project" value="InterPro"/>
</dbReference>
<dbReference type="EMBL" id="CP011805">
    <property type="protein sequence ID" value="AKM07740.1"/>
    <property type="molecule type" value="Genomic_DNA"/>
</dbReference>
<dbReference type="InterPro" id="IPR004101">
    <property type="entry name" value="Mur_ligase_C"/>
</dbReference>
<keyword evidence="3" id="KW-0067">ATP-binding</keyword>
<keyword evidence="7" id="KW-1185">Reference proteome</keyword>
<dbReference type="InterPro" id="IPR036565">
    <property type="entry name" value="Mur-like_cat_sf"/>
</dbReference>
<keyword evidence="2" id="KW-0547">Nucleotide-binding</keyword>
<evidence type="ECO:0000259" key="4">
    <source>
        <dbReference type="Pfam" id="PF02875"/>
    </source>
</evidence>
<accession>A0A0G3X859</accession>
<protein>
    <submittedName>
        <fullName evidence="6">UDP-N-acetylmuramoyl-tripeptide--D-alanyl-D-alanine ligase</fullName>
    </submittedName>
</protein>
<dbReference type="SUPFAM" id="SSF48208">
    <property type="entry name" value="Six-hairpin glycosidases"/>
    <property type="match status" value="1"/>
</dbReference>
<dbReference type="Pfam" id="PF02875">
    <property type="entry name" value="Mur_ligase_C"/>
    <property type="match status" value="1"/>
</dbReference>